<reference evidence="9" key="1">
    <citation type="submission" date="2020-08" db="EMBL/GenBank/DDBJ databases">
        <title>Sequencing the genomes of 1000 actinobacteria strains.</title>
        <authorList>
            <person name="Klenk H.-P."/>
        </authorList>
    </citation>
    <scope>NUCLEOTIDE SEQUENCE [LARGE SCALE GENOMIC DNA]</scope>
    <source>
        <strain evidence="9">DSM 27064</strain>
    </source>
</reference>
<dbReference type="CDD" id="cd07079">
    <property type="entry name" value="ALDH_F18-19_ProA-GPR"/>
    <property type="match status" value="1"/>
</dbReference>
<dbReference type="GO" id="GO:0005737">
    <property type="term" value="C:cytoplasm"/>
    <property type="evidence" value="ECO:0007669"/>
    <property type="project" value="UniProtKB-SubCell"/>
</dbReference>
<evidence type="ECO:0000256" key="5">
    <source>
        <dbReference type="ARBA" id="ARBA00023002"/>
    </source>
</evidence>
<dbReference type="Gene3D" id="3.40.605.10">
    <property type="entry name" value="Aldehyde Dehydrogenase, Chain A, domain 1"/>
    <property type="match status" value="1"/>
</dbReference>
<name>A0A840DML0_9MICO</name>
<keyword evidence="3 7" id="KW-0641">Proline biosynthesis</keyword>
<dbReference type="EMBL" id="JACIFD010000001">
    <property type="protein sequence ID" value="MBB4070799.1"/>
    <property type="molecule type" value="Genomic_DNA"/>
</dbReference>
<proteinExistence type="inferred from homology"/>
<comment type="pathway">
    <text evidence="1 7">Amino-acid biosynthesis; L-proline biosynthesis; L-glutamate 5-semialdehyde from L-glutamate: step 2/2.</text>
</comment>
<keyword evidence="5 7" id="KW-0560">Oxidoreductase</keyword>
<accession>A0A840DML0</accession>
<comment type="catalytic activity">
    <reaction evidence="6 7">
        <text>L-glutamate 5-semialdehyde + phosphate + NADP(+) = L-glutamyl 5-phosphate + NADPH + H(+)</text>
        <dbReference type="Rhea" id="RHEA:19541"/>
        <dbReference type="ChEBI" id="CHEBI:15378"/>
        <dbReference type="ChEBI" id="CHEBI:43474"/>
        <dbReference type="ChEBI" id="CHEBI:57783"/>
        <dbReference type="ChEBI" id="CHEBI:58066"/>
        <dbReference type="ChEBI" id="CHEBI:58274"/>
        <dbReference type="ChEBI" id="CHEBI:58349"/>
        <dbReference type="EC" id="1.2.1.41"/>
    </reaction>
</comment>
<comment type="caution">
    <text evidence="9">The sequence shown here is derived from an EMBL/GenBank/DDBJ whole genome shotgun (WGS) entry which is preliminary data.</text>
</comment>
<organism evidence="9 10">
    <name type="scientific">Canibacter oris</name>
    <dbReference type="NCBI Taxonomy" id="1365628"/>
    <lineage>
        <taxon>Bacteria</taxon>
        <taxon>Bacillati</taxon>
        <taxon>Actinomycetota</taxon>
        <taxon>Actinomycetes</taxon>
        <taxon>Micrococcales</taxon>
        <taxon>Microbacteriaceae</taxon>
        <taxon>Canibacter</taxon>
    </lineage>
</organism>
<evidence type="ECO:0000313" key="9">
    <source>
        <dbReference type="EMBL" id="MBB4070799.1"/>
    </source>
</evidence>
<dbReference type="InterPro" id="IPR016163">
    <property type="entry name" value="Ald_DH_C"/>
</dbReference>
<dbReference type="InterPro" id="IPR016162">
    <property type="entry name" value="Ald_DH_N"/>
</dbReference>
<dbReference type="NCBIfam" id="TIGR00407">
    <property type="entry name" value="proA"/>
    <property type="match status" value="1"/>
</dbReference>
<dbReference type="NCBIfam" id="NF001221">
    <property type="entry name" value="PRK00197.1"/>
    <property type="match status" value="1"/>
</dbReference>
<keyword evidence="4 7" id="KW-0521">NADP</keyword>
<dbReference type="InterPro" id="IPR016161">
    <property type="entry name" value="Ald_DH/histidinol_DH"/>
</dbReference>
<dbReference type="EC" id="1.2.1.41" evidence="7"/>
<keyword evidence="2 7" id="KW-0028">Amino-acid biosynthesis</keyword>
<evidence type="ECO:0000256" key="6">
    <source>
        <dbReference type="ARBA" id="ARBA00049024"/>
    </source>
</evidence>
<evidence type="ECO:0000256" key="1">
    <source>
        <dbReference type="ARBA" id="ARBA00004985"/>
    </source>
</evidence>
<dbReference type="UniPathway" id="UPA00098">
    <property type="reaction ID" value="UER00360"/>
</dbReference>
<dbReference type="GO" id="GO:0055129">
    <property type="term" value="P:L-proline biosynthetic process"/>
    <property type="evidence" value="ECO:0007669"/>
    <property type="project" value="UniProtKB-UniRule"/>
</dbReference>
<comment type="similarity">
    <text evidence="7">Belongs to the gamma-glutamyl phosphate reductase family.</text>
</comment>
<protein>
    <recommendedName>
        <fullName evidence="7">Gamma-glutamyl phosphate reductase</fullName>
        <shortName evidence="7">GPR</shortName>
        <ecNumber evidence="7">1.2.1.41</ecNumber>
    </recommendedName>
    <alternativeName>
        <fullName evidence="7">Glutamate-5-semialdehyde dehydrogenase</fullName>
    </alternativeName>
    <alternativeName>
        <fullName evidence="7">Glutamyl-gamma-semialdehyde dehydrogenase</fullName>
        <shortName evidence="7">GSA dehydrogenase</shortName>
    </alternativeName>
</protein>
<evidence type="ECO:0000256" key="4">
    <source>
        <dbReference type="ARBA" id="ARBA00022857"/>
    </source>
</evidence>
<dbReference type="SUPFAM" id="SSF53720">
    <property type="entry name" value="ALDH-like"/>
    <property type="match status" value="1"/>
</dbReference>
<comment type="subcellular location">
    <subcellularLocation>
        <location evidence="7">Cytoplasm</location>
    </subcellularLocation>
</comment>
<dbReference type="InterPro" id="IPR000965">
    <property type="entry name" value="GPR_dom"/>
</dbReference>
<evidence type="ECO:0000256" key="2">
    <source>
        <dbReference type="ARBA" id="ARBA00022605"/>
    </source>
</evidence>
<dbReference type="PIRSF" id="PIRSF000151">
    <property type="entry name" value="GPR"/>
    <property type="match status" value="1"/>
</dbReference>
<dbReference type="GO" id="GO:0004350">
    <property type="term" value="F:glutamate-5-semialdehyde dehydrogenase activity"/>
    <property type="evidence" value="ECO:0007669"/>
    <property type="project" value="UniProtKB-UniRule"/>
</dbReference>
<dbReference type="Proteomes" id="UP000571183">
    <property type="component" value="Unassembled WGS sequence"/>
</dbReference>
<dbReference type="PANTHER" id="PTHR11063:SF8">
    <property type="entry name" value="DELTA-1-PYRROLINE-5-CARBOXYLATE SYNTHASE"/>
    <property type="match status" value="1"/>
</dbReference>
<evidence type="ECO:0000256" key="3">
    <source>
        <dbReference type="ARBA" id="ARBA00022650"/>
    </source>
</evidence>
<gene>
    <name evidence="7" type="primary">proA</name>
    <name evidence="9" type="ORF">F5897_000075</name>
</gene>
<dbReference type="PANTHER" id="PTHR11063">
    <property type="entry name" value="GLUTAMATE SEMIALDEHYDE DEHYDROGENASE"/>
    <property type="match status" value="1"/>
</dbReference>
<evidence type="ECO:0000259" key="8">
    <source>
        <dbReference type="Pfam" id="PF00171"/>
    </source>
</evidence>
<dbReference type="InterPro" id="IPR012134">
    <property type="entry name" value="Glu-5-SA_DH"/>
</dbReference>
<dbReference type="Gene3D" id="3.40.309.10">
    <property type="entry name" value="Aldehyde Dehydrogenase, Chain A, domain 2"/>
    <property type="match status" value="1"/>
</dbReference>
<comment type="function">
    <text evidence="7">Catalyzes the NADPH-dependent reduction of L-glutamate 5-phosphate into L-glutamate 5-semialdehyde and phosphate. The product spontaneously undergoes cyclization to form 1-pyrroline-5-carboxylate.</text>
</comment>
<keyword evidence="10" id="KW-1185">Reference proteome</keyword>
<dbReference type="HAMAP" id="MF_00412">
    <property type="entry name" value="ProA"/>
    <property type="match status" value="1"/>
</dbReference>
<evidence type="ECO:0000313" key="10">
    <source>
        <dbReference type="Proteomes" id="UP000571183"/>
    </source>
</evidence>
<sequence>MAQPAELTELFQSAKRAAKTIAQAGTPVKDAALEQIAALLVESAPQIAAANELDMQRGRDAGMAPGLLDRLLLDEPRVRALAAQVREVIALTDPVGQVVRGSTLPNGLLLQQVRVPFGVIGAIYEARPNVTVDIAALALKSGNAVVLRGGSAAQRTNEQLVAVLQEALQRVGLDGAAVQTVDAFGRDGAAAMMTARGYLDVLIPRGSAGLIATVIKEATVPVIETGAGVVHIYVDAAAELTQALEIIENAKVQRPGVCNAVDTVLLHQEVAADFVPLLVDRLTPQGVTLLGDAASCQLDERISEATDETWGTEHLALRLGLRIVSDLDAALQHIEVYSTGHTEAVLSQNVAVVERFLREVDAASVIANASTRFTDGGAFGFGAEVGISTQKLHARGPMALPEMTSTKWITRGSGQIRS</sequence>
<evidence type="ECO:0000256" key="7">
    <source>
        <dbReference type="HAMAP-Rule" id="MF_00412"/>
    </source>
</evidence>
<feature type="domain" description="Aldehyde dehydrogenase" evidence="8">
    <location>
        <begin position="2"/>
        <end position="282"/>
    </location>
</feature>
<dbReference type="GO" id="GO:0050661">
    <property type="term" value="F:NADP binding"/>
    <property type="evidence" value="ECO:0007669"/>
    <property type="project" value="InterPro"/>
</dbReference>
<dbReference type="InterPro" id="IPR015590">
    <property type="entry name" value="Aldehyde_DH_dom"/>
</dbReference>
<dbReference type="Pfam" id="PF00171">
    <property type="entry name" value="Aldedh"/>
    <property type="match status" value="1"/>
</dbReference>
<keyword evidence="7" id="KW-0963">Cytoplasm</keyword>
<dbReference type="AlphaFoldDB" id="A0A840DML0"/>
<dbReference type="RefSeq" id="WP_183304086.1">
    <property type="nucleotide sequence ID" value="NZ_JACIFD010000001.1"/>
</dbReference>